<dbReference type="NCBIfam" id="TIGR00738">
    <property type="entry name" value="rrf2_super"/>
    <property type="match status" value="1"/>
</dbReference>
<dbReference type="EMBL" id="CP011071">
    <property type="protein sequence ID" value="AKA35453.1"/>
    <property type="molecule type" value="Genomic_DNA"/>
</dbReference>
<reference evidence="1 2" key="1">
    <citation type="submission" date="2015-03" db="EMBL/GenBank/DDBJ databases">
        <title>Complete genome sequence of Muricauda lutaonensis CC-HSB-11T, isolated from a coastal hot spring.</title>
        <authorList>
            <person name="Kim K.M."/>
        </authorList>
    </citation>
    <scope>NUCLEOTIDE SEQUENCE [LARGE SCALE GENOMIC DNA]</scope>
    <source>
        <strain evidence="1 2">CC-HSB-11</strain>
    </source>
</reference>
<dbReference type="STRING" id="516051.VC82_1848"/>
<protein>
    <submittedName>
        <fullName evidence="1">Transcriptional regulator, BadM/Rrf2 family</fullName>
    </submittedName>
</protein>
<dbReference type="KEGG" id="mlt:VC82_1848"/>
<dbReference type="GO" id="GO:0005829">
    <property type="term" value="C:cytosol"/>
    <property type="evidence" value="ECO:0007669"/>
    <property type="project" value="TreeGrafter"/>
</dbReference>
<dbReference type="Pfam" id="PF02082">
    <property type="entry name" value="Rrf2"/>
    <property type="match status" value="1"/>
</dbReference>
<dbReference type="PANTHER" id="PTHR33221">
    <property type="entry name" value="WINGED HELIX-TURN-HELIX TRANSCRIPTIONAL REGULATOR, RRF2 FAMILY"/>
    <property type="match status" value="1"/>
</dbReference>
<gene>
    <name evidence="1" type="ORF">VC82_1848</name>
</gene>
<dbReference type="InterPro" id="IPR036390">
    <property type="entry name" value="WH_DNA-bd_sf"/>
</dbReference>
<dbReference type="GO" id="GO:0003700">
    <property type="term" value="F:DNA-binding transcription factor activity"/>
    <property type="evidence" value="ECO:0007669"/>
    <property type="project" value="TreeGrafter"/>
</dbReference>
<proteinExistence type="predicted"/>
<dbReference type="RefSeq" id="WP_045802111.1">
    <property type="nucleotide sequence ID" value="NZ_CP011071.1"/>
</dbReference>
<sequence length="143" mass="15813">MFSNSVKYAIKAVLYLGVNSSEKQRIRAKVISEATDIPEAYASKLLQELSRHDVVSSAKGPHGGFYLTDKNRNTPLFKIVSLIDGEHRLTSCVLSLQKCDDSHPCPLHEMVGQTKADFLKSIQHTTVGQLIADVKEGKSYLPL</sequence>
<evidence type="ECO:0000313" key="1">
    <source>
        <dbReference type="EMBL" id="AKA35453.1"/>
    </source>
</evidence>
<accession>A0A0D5YUB8</accession>
<dbReference type="HOGENOM" id="CLU_107144_1_4_10"/>
<dbReference type="SUPFAM" id="SSF46785">
    <property type="entry name" value="Winged helix' DNA-binding domain"/>
    <property type="match status" value="1"/>
</dbReference>
<dbReference type="InterPro" id="IPR000944">
    <property type="entry name" value="Tscrpt_reg_Rrf2"/>
</dbReference>
<dbReference type="Proteomes" id="UP000032726">
    <property type="component" value="Chromosome"/>
</dbReference>
<dbReference type="PROSITE" id="PS51197">
    <property type="entry name" value="HTH_RRF2_2"/>
    <property type="match status" value="1"/>
</dbReference>
<dbReference type="Gene3D" id="1.10.10.10">
    <property type="entry name" value="Winged helix-like DNA-binding domain superfamily/Winged helix DNA-binding domain"/>
    <property type="match status" value="1"/>
</dbReference>
<dbReference type="InterPro" id="IPR036388">
    <property type="entry name" value="WH-like_DNA-bd_sf"/>
</dbReference>
<evidence type="ECO:0000313" key="2">
    <source>
        <dbReference type="Proteomes" id="UP000032726"/>
    </source>
</evidence>
<dbReference type="PANTHER" id="PTHR33221:SF15">
    <property type="entry name" value="HTH-TYPE TRANSCRIPTIONAL REGULATOR YWGB-RELATED"/>
    <property type="match status" value="1"/>
</dbReference>
<dbReference type="AlphaFoldDB" id="A0A0D5YUB8"/>
<dbReference type="OrthoDB" id="9808360at2"/>
<organism evidence="1 2">
    <name type="scientific">Flagellimonas lutaonensis</name>
    <dbReference type="NCBI Taxonomy" id="516051"/>
    <lineage>
        <taxon>Bacteria</taxon>
        <taxon>Pseudomonadati</taxon>
        <taxon>Bacteroidota</taxon>
        <taxon>Flavobacteriia</taxon>
        <taxon>Flavobacteriales</taxon>
        <taxon>Flavobacteriaceae</taxon>
        <taxon>Flagellimonas</taxon>
    </lineage>
</organism>
<keyword evidence="2" id="KW-1185">Reference proteome</keyword>
<name>A0A0D5YUB8_9FLAO</name>